<dbReference type="AlphaFoldDB" id="A0A4S2G179"/>
<accession>A0A4S2G179</accession>
<proteinExistence type="predicted"/>
<comment type="caution">
    <text evidence="1">The sequence shown here is derived from an EMBL/GenBank/DDBJ whole genome shotgun (WGS) entry which is preliminary data.</text>
</comment>
<dbReference type="EMBL" id="SRYD01000011">
    <property type="protein sequence ID" value="TGY75488.1"/>
    <property type="molecule type" value="Genomic_DNA"/>
</dbReference>
<gene>
    <name evidence="1" type="ORF">E5333_03700</name>
</gene>
<reference evidence="1 2" key="1">
    <citation type="submission" date="2019-04" db="EMBL/GenBank/DDBJ databases">
        <title>Microbes associate with the intestines of laboratory mice.</title>
        <authorList>
            <person name="Navarre W."/>
            <person name="Wong E."/>
            <person name="Huang K."/>
            <person name="Tropini C."/>
            <person name="Ng K."/>
            <person name="Yu B."/>
        </authorList>
    </citation>
    <scope>NUCLEOTIDE SEQUENCE [LARGE SCALE GENOMIC DNA]</scope>
    <source>
        <strain evidence="1 2">NM06_A21</strain>
    </source>
</reference>
<sequence length="80" mass="8874">MPELGSLWYSVGLKDLTDADIKKINDKLKNLGSDLLINPKLAKSVTEILPKGIKLELAPQLKAVSNEESYSDFEQCLKTI</sequence>
<dbReference type="Proteomes" id="UP000306630">
    <property type="component" value="Unassembled WGS sequence"/>
</dbReference>
<organism evidence="1 2">
    <name type="scientific">Muribaculum intestinale</name>
    <dbReference type="NCBI Taxonomy" id="1796646"/>
    <lineage>
        <taxon>Bacteria</taxon>
        <taxon>Pseudomonadati</taxon>
        <taxon>Bacteroidota</taxon>
        <taxon>Bacteroidia</taxon>
        <taxon>Bacteroidales</taxon>
        <taxon>Muribaculaceae</taxon>
        <taxon>Muribaculum</taxon>
    </lineage>
</organism>
<protein>
    <submittedName>
        <fullName evidence="1">Uncharacterized protein</fullName>
    </submittedName>
</protein>
<evidence type="ECO:0000313" key="1">
    <source>
        <dbReference type="EMBL" id="TGY75488.1"/>
    </source>
</evidence>
<name>A0A4S2G179_9BACT</name>
<dbReference type="RefSeq" id="WP_135992873.1">
    <property type="nucleotide sequence ID" value="NZ_CBFGDC010000003.1"/>
</dbReference>
<evidence type="ECO:0000313" key="2">
    <source>
        <dbReference type="Proteomes" id="UP000306630"/>
    </source>
</evidence>